<dbReference type="GO" id="GO:0003723">
    <property type="term" value="F:RNA binding"/>
    <property type="evidence" value="ECO:0007669"/>
    <property type="project" value="UniProtKB-UniRule"/>
</dbReference>
<dbReference type="Gene3D" id="1.25.40.90">
    <property type="match status" value="1"/>
</dbReference>
<protein>
    <submittedName>
        <fullName evidence="7">Putative splicing regulator</fullName>
    </submittedName>
</protein>
<feature type="region of interest" description="Disordered" evidence="3">
    <location>
        <begin position="806"/>
        <end position="1001"/>
    </location>
</feature>
<dbReference type="GO" id="GO:0005634">
    <property type="term" value="C:nucleus"/>
    <property type="evidence" value="ECO:0007669"/>
    <property type="project" value="TreeGrafter"/>
</dbReference>
<dbReference type="SMART" id="SM00582">
    <property type="entry name" value="RPR"/>
    <property type="match status" value="1"/>
</dbReference>
<dbReference type="InterPro" id="IPR047488">
    <property type="entry name" value="SR140_cwf21"/>
</dbReference>
<dbReference type="Pfam" id="PF01805">
    <property type="entry name" value="Surp"/>
    <property type="match status" value="1"/>
</dbReference>
<dbReference type="EMBL" id="GIIL01005790">
    <property type="protein sequence ID" value="NOV49516.1"/>
    <property type="molecule type" value="Transcribed_RNA"/>
</dbReference>
<evidence type="ECO:0000259" key="5">
    <source>
        <dbReference type="PROSITE" id="PS50128"/>
    </source>
</evidence>
<sequence>MAERKIKKINEKKLEAFSIGTMGKRVLSKKELEEQRKREEDEAAAHAFQEFVETFQETPNKTNKVWIKAGTYDAGARKEDTKDKGKLYKPTSRISEIHEKTSAERAQEYARLLSSNDSKPDRLGKKKEKDKKKSNLEMFKEELKMIQEGREERQRYKQAIKTFIPLEPDKDIFRDVVPSDLGSYDNGDPNTTNIYLGNVNPHVTEQQLMEVFGRYGPLASIKIMWPRSDEEKARGRNCGFVAFMNRKDGERALKNLNGREVFHYEMKLGWGKCVPIPSYPIYIPPALLELSQPPPPSGLPFNAQQTRRDKEILSAKGINFDDTYVTDSNTREAVDKILYKAVVKVVIPTDRHLLLLIHRMVEFVIREGPMFEAMIMNKELHNPMFRFLFENQSPAHIYYRWKLFSLLQGEAQKEWSTQEFRMFKGGSIWKPPPMNIYTQGMPDELVREEVTTEPSRGSLSTTQRNRLEDYLRYLTPERMKIAKAMVFCLEHADAADEICECILESLSNETTTVPKKLARIFLVSDILANCAAKIGNASFFRRAFESRLIKIFTFINETYKSFESRLKAESFKSRIMMIFKAWEEWAIFPQDFIDKCSNTFLGITVNENPSPDTADDDLDGAPMSGGENDDLDGVPLDGAALLKGALLRGLPNAAKSQPAIESDEEDIDGIPMTDTVIKPVTQTVTPAFVPSRWETVDPDQVVAQAITSSKWDTLDHPGDSSNKSPLSSISKNNESQNTTELDGSDESSRESNEQSSGDLRDMDEERRSKLRSIEVKIMQYQDELESGQRSIKSGWTMEQQVEHYRRKLLKKADRERDKSLSPVNDKHRRKDKKEKSRRSRVKSKSPHSRTRSPISRKRKQSSSSEQSPNRKHYRGSVSPNDRKYLDTPSPPRIKSSNNLSPVRSKYGSRVQTPSPPKSSKYDSPYSRHRSPTPVKSSRYLQSSSPSRNKHSSPQRSKYRTKSPSPKYRHSSRHSPSPVRSSKHSYRDREDLSRKHKHKYKY</sequence>
<feature type="domain" description="SURP motif" evidence="5">
    <location>
        <begin position="356"/>
        <end position="399"/>
    </location>
</feature>
<dbReference type="Gene3D" id="1.10.10.790">
    <property type="entry name" value="Surp module"/>
    <property type="match status" value="1"/>
</dbReference>
<dbReference type="CDD" id="cd21370">
    <property type="entry name" value="cwf21_SR140"/>
    <property type="match status" value="1"/>
</dbReference>
<dbReference type="SUPFAM" id="SSF109905">
    <property type="entry name" value="Surp module (SWAP domain)"/>
    <property type="match status" value="1"/>
</dbReference>
<dbReference type="PROSITE" id="PS51391">
    <property type="entry name" value="CID"/>
    <property type="match status" value="1"/>
</dbReference>
<feature type="compositionally biased region" description="Low complexity" evidence="3">
    <location>
        <begin position="936"/>
        <end position="946"/>
    </location>
</feature>
<dbReference type="InterPro" id="IPR035967">
    <property type="entry name" value="SWAP/Surp_sf"/>
</dbReference>
<evidence type="ECO:0000313" key="7">
    <source>
        <dbReference type="EMBL" id="NOV49516.1"/>
    </source>
</evidence>
<evidence type="ECO:0000259" key="4">
    <source>
        <dbReference type="PROSITE" id="PS50102"/>
    </source>
</evidence>
<keyword evidence="1 2" id="KW-0694">RNA-binding</keyword>
<feature type="compositionally biased region" description="Basic and acidic residues" evidence="3">
    <location>
        <begin position="810"/>
        <end position="819"/>
    </location>
</feature>
<proteinExistence type="predicted"/>
<feature type="domain" description="RRM" evidence="4">
    <location>
        <begin position="192"/>
        <end position="273"/>
    </location>
</feature>
<dbReference type="Gene3D" id="3.30.70.330">
    <property type="match status" value="1"/>
</dbReference>
<organism evidence="7">
    <name type="scientific">Xenopsylla cheopis</name>
    <name type="common">Oriental rat flea</name>
    <name type="synonym">Pulex cheopis</name>
    <dbReference type="NCBI Taxonomy" id="163159"/>
    <lineage>
        <taxon>Eukaryota</taxon>
        <taxon>Metazoa</taxon>
        <taxon>Ecdysozoa</taxon>
        <taxon>Arthropoda</taxon>
        <taxon>Hexapoda</taxon>
        <taxon>Insecta</taxon>
        <taxon>Pterygota</taxon>
        <taxon>Neoptera</taxon>
        <taxon>Endopterygota</taxon>
        <taxon>Siphonaptera</taxon>
        <taxon>Pulicidae</taxon>
        <taxon>Xenopsyllinae</taxon>
        <taxon>Xenopsylla</taxon>
    </lineage>
</organism>
<dbReference type="GO" id="GO:0006396">
    <property type="term" value="P:RNA processing"/>
    <property type="evidence" value="ECO:0007669"/>
    <property type="project" value="InterPro"/>
</dbReference>
<feature type="compositionally biased region" description="Basic and acidic residues" evidence="3">
    <location>
        <begin position="746"/>
        <end position="767"/>
    </location>
</feature>
<dbReference type="SMART" id="SM01115">
    <property type="entry name" value="cwf21"/>
    <property type="match status" value="1"/>
</dbReference>
<dbReference type="InterPro" id="IPR035009">
    <property type="entry name" value="SR140_RRM"/>
</dbReference>
<dbReference type="PROSITE" id="PS50128">
    <property type="entry name" value="SURP"/>
    <property type="match status" value="1"/>
</dbReference>
<dbReference type="SMART" id="SM00360">
    <property type="entry name" value="RRM"/>
    <property type="match status" value="1"/>
</dbReference>
<evidence type="ECO:0000259" key="6">
    <source>
        <dbReference type="PROSITE" id="PS51391"/>
    </source>
</evidence>
<feature type="compositionally biased region" description="Basic residues" evidence="3">
    <location>
        <begin position="826"/>
        <end position="860"/>
    </location>
</feature>
<feature type="region of interest" description="Disordered" evidence="3">
    <location>
        <begin position="708"/>
        <end position="767"/>
    </location>
</feature>
<feature type="region of interest" description="Disordered" evidence="3">
    <location>
        <begin position="112"/>
        <end position="134"/>
    </location>
</feature>
<feature type="compositionally biased region" description="Basic residues" evidence="3">
    <location>
        <begin position="947"/>
        <end position="972"/>
    </location>
</feature>
<dbReference type="InterPro" id="IPR006569">
    <property type="entry name" value="CID_dom"/>
</dbReference>
<dbReference type="Pfam" id="PF00076">
    <property type="entry name" value="RRM_1"/>
    <property type="match status" value="1"/>
</dbReference>
<feature type="region of interest" description="Disordered" evidence="3">
    <location>
        <begin position="607"/>
        <end position="632"/>
    </location>
</feature>
<dbReference type="PROSITE" id="PS50102">
    <property type="entry name" value="RRM"/>
    <property type="match status" value="1"/>
</dbReference>
<dbReference type="SMART" id="SM00648">
    <property type="entry name" value="SWAP"/>
    <property type="match status" value="1"/>
</dbReference>
<dbReference type="PANTHER" id="PTHR23140:SF0">
    <property type="entry name" value="U2 SNRNP-ASSOCIATED SURP MOTIF-CONTAINING PROTEIN"/>
    <property type="match status" value="1"/>
</dbReference>
<dbReference type="InterPro" id="IPR008942">
    <property type="entry name" value="ENTH_VHS"/>
</dbReference>
<dbReference type="InterPro" id="IPR051485">
    <property type="entry name" value="SR-CTD_assoc_factor"/>
</dbReference>
<feature type="compositionally biased region" description="Low complexity" evidence="3">
    <location>
        <begin position="720"/>
        <end position="733"/>
    </location>
</feature>
<dbReference type="CDD" id="cd12223">
    <property type="entry name" value="RRM_SR140"/>
    <property type="match status" value="1"/>
</dbReference>
<dbReference type="Pfam" id="PF08312">
    <property type="entry name" value="cwf21"/>
    <property type="match status" value="1"/>
</dbReference>
<name>A0A6M2DT79_XENCH</name>
<dbReference type="SUPFAM" id="SSF54928">
    <property type="entry name" value="RNA-binding domain, RBD"/>
    <property type="match status" value="1"/>
</dbReference>
<dbReference type="InterPro" id="IPR000504">
    <property type="entry name" value="RRM_dom"/>
</dbReference>
<evidence type="ECO:0000256" key="1">
    <source>
        <dbReference type="ARBA" id="ARBA00022884"/>
    </source>
</evidence>
<dbReference type="Gene3D" id="6.10.140.420">
    <property type="match status" value="1"/>
</dbReference>
<dbReference type="InterPro" id="IPR035979">
    <property type="entry name" value="RBD_domain_sf"/>
</dbReference>
<dbReference type="SUPFAM" id="SSF48464">
    <property type="entry name" value="ENTH/VHS domain"/>
    <property type="match status" value="1"/>
</dbReference>
<dbReference type="InterPro" id="IPR000061">
    <property type="entry name" value="Surp"/>
</dbReference>
<evidence type="ECO:0000256" key="3">
    <source>
        <dbReference type="SAM" id="MobiDB-lite"/>
    </source>
</evidence>
<reference evidence="7" key="1">
    <citation type="submission" date="2020-03" db="EMBL/GenBank/DDBJ databases">
        <title>Transcriptomic Profiling of the Digestive Tract of the Rat Flea, Xenopsylla cheopis, Following Blood Feeding and Infection with Yersinia pestis.</title>
        <authorList>
            <person name="Bland D.M."/>
            <person name="Martens C.A."/>
            <person name="Virtaneva K."/>
            <person name="Kanakabandi K."/>
            <person name="Long D."/>
            <person name="Rosenke R."/>
            <person name="Saturday G.A."/>
            <person name="Hoyt F.H."/>
            <person name="Bruno D.P."/>
            <person name="Ribeiro J.M.C."/>
            <person name="Hinnebusch J."/>
        </authorList>
    </citation>
    <scope>NUCLEOTIDE SEQUENCE</scope>
</reference>
<dbReference type="PANTHER" id="PTHR23140">
    <property type="entry name" value="RNA PROCESSING PROTEIN LD23810P"/>
    <property type="match status" value="1"/>
</dbReference>
<dbReference type="InterPro" id="IPR013170">
    <property type="entry name" value="mRNA_splic_Cwf21_dom"/>
</dbReference>
<accession>A0A6M2DT79</accession>
<feature type="domain" description="CID" evidence="6">
    <location>
        <begin position="459"/>
        <end position="604"/>
    </location>
</feature>
<dbReference type="AlphaFoldDB" id="A0A6M2DT79"/>
<dbReference type="InterPro" id="IPR012677">
    <property type="entry name" value="Nucleotide-bd_a/b_plait_sf"/>
</dbReference>
<dbReference type="Pfam" id="PF04818">
    <property type="entry name" value="CID"/>
    <property type="match status" value="1"/>
</dbReference>
<evidence type="ECO:0000256" key="2">
    <source>
        <dbReference type="PROSITE-ProRule" id="PRU00176"/>
    </source>
</evidence>